<dbReference type="Pfam" id="PF01537">
    <property type="entry name" value="Herpes_glycop_D"/>
    <property type="match status" value="1"/>
</dbReference>
<keyword evidence="4 8" id="KW-1133">Transmembrane helix</keyword>
<keyword evidence="6" id="KW-0325">Glycoprotein</keyword>
<dbReference type="GO" id="GO:0016020">
    <property type="term" value="C:membrane"/>
    <property type="evidence" value="ECO:0007669"/>
    <property type="project" value="UniProtKB-SubCell"/>
</dbReference>
<keyword evidence="5 8" id="KW-0472">Membrane</keyword>
<comment type="subcellular location">
    <subcellularLocation>
        <location evidence="1">Membrane</location>
        <topology evidence="1">Single-pass membrane protein</topology>
    </subcellularLocation>
</comment>
<protein>
    <submittedName>
        <fullName evidence="10">Glycoprotein G (GG) (Glycoproteoglycan g (Gpgg))</fullName>
    </submittedName>
</protein>
<evidence type="ECO:0000256" key="7">
    <source>
        <dbReference type="SAM" id="MobiDB-lite"/>
    </source>
</evidence>
<reference evidence="10" key="1">
    <citation type="journal article" date="1996" name="Virology">
        <title>Identification and characterization of the bovine herpesvirus 5 US4 gene and gene products.</title>
        <authorList>
            <person name="Engelhardt T."/>
            <person name="Keil G.M."/>
        </authorList>
    </citation>
    <scope>NUCLEOTIDE SEQUENCE</scope>
    <source>
        <strain evidence="10">N569</strain>
    </source>
</reference>
<feature type="compositionally biased region" description="Basic and acidic residues" evidence="7">
    <location>
        <begin position="357"/>
        <end position="369"/>
    </location>
</feature>
<gene>
    <name evidence="10" type="primary">US4</name>
</gene>
<keyword evidence="2 8" id="KW-0812">Transmembrane</keyword>
<dbReference type="SUPFAM" id="SSF48726">
    <property type="entry name" value="Immunoglobulin"/>
    <property type="match status" value="1"/>
</dbReference>
<evidence type="ECO:0000256" key="2">
    <source>
        <dbReference type="ARBA" id="ARBA00022692"/>
    </source>
</evidence>
<feature type="transmembrane region" description="Helical" evidence="8">
    <location>
        <begin position="387"/>
        <end position="413"/>
    </location>
</feature>
<evidence type="ECO:0000256" key="6">
    <source>
        <dbReference type="ARBA" id="ARBA00023180"/>
    </source>
</evidence>
<feature type="region of interest" description="Disordered" evidence="7">
    <location>
        <begin position="249"/>
        <end position="275"/>
    </location>
</feature>
<feature type="compositionally biased region" description="Acidic residues" evidence="7">
    <location>
        <begin position="249"/>
        <end position="262"/>
    </location>
</feature>
<feature type="region of interest" description="Disordered" evidence="7">
    <location>
        <begin position="350"/>
        <end position="370"/>
    </location>
</feature>
<keyword evidence="3" id="KW-0732">Signal</keyword>
<evidence type="ECO:0000256" key="3">
    <source>
        <dbReference type="ARBA" id="ARBA00022729"/>
    </source>
</evidence>
<evidence type="ECO:0000256" key="5">
    <source>
        <dbReference type="ARBA" id="ARBA00023136"/>
    </source>
</evidence>
<proteinExistence type="predicted"/>
<evidence type="ECO:0000256" key="8">
    <source>
        <dbReference type="SAM" id="Phobius"/>
    </source>
</evidence>
<evidence type="ECO:0000256" key="1">
    <source>
        <dbReference type="ARBA" id="ARBA00004167"/>
    </source>
</evidence>
<dbReference type="EMBL" id="X99755">
    <property type="protein sequence ID" value="CAA68086.1"/>
    <property type="molecule type" value="Genomic_DNA"/>
</dbReference>
<name>Q65588_9ALPH</name>
<sequence>MPAAAQAGTLAAAVALALLCGAAVLGRPAPDDLCFADVRRNSLGPLRPLGPARDLGALDLASRISARTTDTSHGCALVVLDMENAIVPGGPRDAAVIDAGWVYQNGDCMIPLAYRQFFNCTGNALPGEDVCAGVSEARVRSGFGTSDYALSGTSLVVRPGLYDSGTYVYFLGYGPNDIYAGSVTLTVGADIHKYPCGLDRGIGAALGHKSRSTPVLSEEEPIGDWACGCFPPLVEVDVEWGNVSAAELGLDDSTGDYEDEDGSASADPQEKDPDLTDCRINRLFDESDMFRNASGPDSLLIGAVAKGILTMPLGLPAGRSYEALRNASLECNARMRETGEMLAAVVVVTPPPPQKSARSERRSDSRATDSDFGLFGLPTDPATRRAILIGLAIALLVLLFSLVIVIICACQLARKATAERRARAAQFTKDNPAYEPMLRV</sequence>
<accession>Q65588</accession>
<feature type="domain" description="Herpesvirus glycoprotein D/GG/GX" evidence="9">
    <location>
        <begin position="67"/>
        <end position="185"/>
    </location>
</feature>
<organism evidence="10">
    <name type="scientific">Bovine alphaherpesvirus 5</name>
    <dbReference type="NCBI Taxonomy" id="35244"/>
    <lineage>
        <taxon>Viruses</taxon>
        <taxon>Duplodnaviria</taxon>
        <taxon>Heunggongvirae</taxon>
        <taxon>Peploviricota</taxon>
        <taxon>Herviviricetes</taxon>
        <taxon>Herpesvirales</taxon>
        <taxon>Orthoherpesviridae</taxon>
        <taxon>Alphaherpesvirinae</taxon>
        <taxon>Varicellovirus</taxon>
        <taxon>Varicellovirus bovinealpha5</taxon>
    </lineage>
</organism>
<dbReference type="InterPro" id="IPR036179">
    <property type="entry name" value="Ig-like_dom_sf"/>
</dbReference>
<dbReference type="InterPro" id="IPR002896">
    <property type="entry name" value="Herpes_glycop_dom"/>
</dbReference>
<evidence type="ECO:0000256" key="4">
    <source>
        <dbReference type="ARBA" id="ARBA00022989"/>
    </source>
</evidence>
<evidence type="ECO:0000313" key="10">
    <source>
        <dbReference type="EMBL" id="CAA68086.1"/>
    </source>
</evidence>
<evidence type="ECO:0000259" key="9">
    <source>
        <dbReference type="Pfam" id="PF01537"/>
    </source>
</evidence>